<dbReference type="Proteomes" id="UP000593766">
    <property type="component" value="Chromosome"/>
</dbReference>
<dbReference type="InterPro" id="IPR036412">
    <property type="entry name" value="HAD-like_sf"/>
</dbReference>
<organism evidence="1 2">
    <name type="scientific">Thermosphaera chiliense</name>
    <dbReference type="NCBI Taxonomy" id="3402707"/>
    <lineage>
        <taxon>Archaea</taxon>
        <taxon>Thermoproteota</taxon>
        <taxon>Thermoprotei</taxon>
        <taxon>Desulfurococcales</taxon>
        <taxon>Desulfurococcaceae</taxon>
        <taxon>Thermosphaera</taxon>
    </lineage>
</organism>
<dbReference type="InterPro" id="IPR023214">
    <property type="entry name" value="HAD_sf"/>
</dbReference>
<evidence type="ECO:0000313" key="1">
    <source>
        <dbReference type="EMBL" id="QOR94344.1"/>
    </source>
</evidence>
<dbReference type="EMBL" id="CP063144">
    <property type="protein sequence ID" value="QOR94344.1"/>
    <property type="molecule type" value="Genomic_DNA"/>
</dbReference>
<sequence length="279" mass="30997">MECKTFNGLWLTDIDDTILPSSGGSPRIYSYVSSFLRVLDDHCILTVPVTFKTKPELKELSRRLNYSFKAYIAEGGCSTIISEALVHSFSTNAASGELEIVLCRSRLVLDEIFNSLENSSCADKYVRLTSLTPVEASELLNTSLKEAENAVNREFTEVVYSGSGECIKIIEKKAVSQGFKAFKTRRFLHLAEAGKEEAVRRLLGLIGHRLKGLTISSGDSPADAAFLSTAEVPIIVSNSHVDWFRRYPYLRISDSIPYSLIDTVSRLLLLKQPALNQAY</sequence>
<keyword evidence="2" id="KW-1185">Reference proteome</keyword>
<dbReference type="SUPFAM" id="SSF56784">
    <property type="entry name" value="HAD-like"/>
    <property type="match status" value="1"/>
</dbReference>
<dbReference type="RefSeq" id="WP_193436144.1">
    <property type="nucleotide sequence ID" value="NZ_CP063144.1"/>
</dbReference>
<accession>A0A7M1UTX6</accession>
<evidence type="ECO:0000313" key="2">
    <source>
        <dbReference type="Proteomes" id="UP000593766"/>
    </source>
</evidence>
<proteinExistence type="predicted"/>
<gene>
    <name evidence="1" type="ORF">IMZ38_06985</name>
</gene>
<name>A0A7M1UTX6_9CREN</name>
<reference evidence="1 2" key="1">
    <citation type="submission" date="2020-10" db="EMBL/GenBank/DDBJ databases">
        <title>Complete genome sequence of Thermosphaera aggregans strain 3507.</title>
        <authorList>
            <person name="Zayulina K.S."/>
            <person name="Elcheninov A.G."/>
            <person name="Toshchakov S.V."/>
            <person name="Kublanov I.V."/>
            <person name="Kochetkova T.V."/>
        </authorList>
    </citation>
    <scope>NUCLEOTIDE SEQUENCE [LARGE SCALE GENOMIC DNA]</scope>
    <source>
        <strain evidence="1 2">3507</strain>
    </source>
</reference>
<dbReference type="Gene3D" id="3.40.50.1000">
    <property type="entry name" value="HAD superfamily/HAD-like"/>
    <property type="match status" value="1"/>
</dbReference>
<protein>
    <recommendedName>
        <fullName evidence="3">HAD family hydrolase</fullName>
    </recommendedName>
</protein>
<dbReference type="GeneID" id="59455149"/>
<evidence type="ECO:0008006" key="3">
    <source>
        <dbReference type="Google" id="ProtNLM"/>
    </source>
</evidence>
<dbReference type="AlphaFoldDB" id="A0A7M1UTX6"/>
<dbReference type="KEGG" id="tcs:IMZ38_06985"/>
<dbReference type="Gene3D" id="3.30.980.20">
    <property type="entry name" value="Putative mannosyl-3-phosphoglycerate phosphatase, domain 2"/>
    <property type="match status" value="1"/>
</dbReference>